<sequence length="316" mass="34160">MKLKLVVALLASVFTSFAQAEFIENTDITAYVNQLIKQKKAVYIPAGTYLIDANKSIMPKNGSEIRLDPNTKLKVIPTKHGSYRVFQVKNVKNVKVSGGTLVGDKHTHIGNTGEWGMGIEIRDSQNISISNMNIDKMWGDAIYVGTSGKNSTYDISLKNIKMDDNRRQGISIISVNKLLASNITATNTSGAMPASGIDIEPNNGSMILKDIVLKNIKTSGNQGSGIQIGLSRYNNSTKQVSITIEDHLDSNSRHGLLIGAINKKAIGAISIKSNASKNCFNSWNNVNFKVNIDGASNISTFKGCSGHAKNSNISIK</sequence>
<dbReference type="InterPro" id="IPR012334">
    <property type="entry name" value="Pectin_lyas_fold"/>
</dbReference>
<evidence type="ECO:0000313" key="2">
    <source>
        <dbReference type="EMBL" id="EFF82094.1"/>
    </source>
</evidence>
<feature type="chain" id="PRO_5003067056" description="Right handed beta helix domain-containing protein" evidence="1">
    <location>
        <begin position="21"/>
        <end position="316"/>
    </location>
</feature>
<dbReference type="Proteomes" id="UP000003085">
    <property type="component" value="Unassembled WGS sequence"/>
</dbReference>
<evidence type="ECO:0000256" key="1">
    <source>
        <dbReference type="SAM" id="SignalP"/>
    </source>
</evidence>
<proteinExistence type="predicted"/>
<reference evidence="3" key="1">
    <citation type="submission" date="2010-03" db="EMBL/GenBank/DDBJ databases">
        <title>Complete sequence of Mobiluncus curtisii ATCC 43063.</title>
        <authorList>
            <person name="Muzny D."/>
            <person name="Qin X."/>
            <person name="Deng J."/>
            <person name="Jiang H."/>
            <person name="Liu Y."/>
            <person name="Qu J."/>
            <person name="Song X.-Z."/>
            <person name="Zhang L."/>
            <person name="Thornton R."/>
            <person name="Coyle M."/>
            <person name="Francisco L."/>
            <person name="Jackson L."/>
            <person name="Javaid M."/>
            <person name="Korchina V."/>
            <person name="Kovar C."/>
            <person name="Mata R."/>
            <person name="Mathew T."/>
            <person name="Ngo R."/>
            <person name="Nguyen L."/>
            <person name="Nguyen N."/>
            <person name="Okwuonu G."/>
            <person name="Ongeri F."/>
            <person name="Pham C."/>
            <person name="Simmons D."/>
            <person name="Wilczek-Boney K."/>
            <person name="Hale W."/>
            <person name="Jakkamsetti A."/>
            <person name="Pham P."/>
            <person name="Ruth R."/>
            <person name="San Lucas F."/>
            <person name="Warren J."/>
            <person name="Zhang J."/>
            <person name="Zhao Z."/>
            <person name="Zhou C."/>
            <person name="Zhu D."/>
            <person name="Lee S."/>
            <person name="Bess C."/>
            <person name="Blankenburg K."/>
            <person name="Forbes L."/>
            <person name="Fu Q."/>
            <person name="Gubbala S."/>
            <person name="Hirani K."/>
            <person name="Jayaseelan J.C."/>
            <person name="Lara F."/>
            <person name="Munidasa M."/>
            <person name="Palculict T."/>
            <person name="Patil S."/>
            <person name="Pu L.-L."/>
            <person name="Saada N."/>
            <person name="Tang L."/>
            <person name="Weissenberger G."/>
            <person name="Zhu Y."/>
            <person name="Hemphill L."/>
            <person name="Shang Y."/>
            <person name="Youmans B."/>
            <person name="Ayvaz T."/>
            <person name="Ross M."/>
            <person name="Santibanez J."/>
            <person name="Aqrawi P."/>
            <person name="Gross S."/>
            <person name="Joshi V."/>
            <person name="Fowler G."/>
            <person name="Nazareth L."/>
            <person name="Reid J."/>
            <person name="Worley K."/>
            <person name="Petrosino J."/>
            <person name="Highlander S."/>
            <person name="Gibbs R."/>
            <person name="Gibbs R."/>
        </authorList>
    </citation>
    <scope>NUCLEOTIDE SEQUENCE [LARGE SCALE GENOMIC DNA]</scope>
    <source>
        <strain evidence="3">ATCC 19194</strain>
    </source>
</reference>
<evidence type="ECO:0000313" key="3">
    <source>
        <dbReference type="Proteomes" id="UP000003085"/>
    </source>
</evidence>
<keyword evidence="1" id="KW-0732">Signal</keyword>
<name>D4XRN4_ACIHA</name>
<accession>D4XRN4</accession>
<dbReference type="InterPro" id="IPR011050">
    <property type="entry name" value="Pectin_lyase_fold/virulence"/>
</dbReference>
<comment type="caution">
    <text evidence="2">The sequence shown here is derived from an EMBL/GenBank/DDBJ whole genome shotgun (WGS) entry which is preliminary data.</text>
</comment>
<protein>
    <recommendedName>
        <fullName evidence="4">Right handed beta helix domain-containing protein</fullName>
    </recommendedName>
</protein>
<evidence type="ECO:0008006" key="4">
    <source>
        <dbReference type="Google" id="ProtNLM"/>
    </source>
</evidence>
<dbReference type="SMART" id="SM00710">
    <property type="entry name" value="PbH1"/>
    <property type="match status" value="4"/>
</dbReference>
<feature type="signal peptide" evidence="1">
    <location>
        <begin position="1"/>
        <end position="20"/>
    </location>
</feature>
<dbReference type="InterPro" id="IPR006626">
    <property type="entry name" value="PbH1"/>
</dbReference>
<dbReference type="SUPFAM" id="SSF51126">
    <property type="entry name" value="Pectin lyase-like"/>
    <property type="match status" value="1"/>
</dbReference>
<dbReference type="EMBL" id="ADMT01000188">
    <property type="protein sequence ID" value="EFF82094.1"/>
    <property type="molecule type" value="Genomic_DNA"/>
</dbReference>
<gene>
    <name evidence="2" type="ORF">HMP0015_2376</name>
</gene>
<dbReference type="Gene3D" id="2.160.20.10">
    <property type="entry name" value="Single-stranded right-handed beta-helix, Pectin lyase-like"/>
    <property type="match status" value="1"/>
</dbReference>
<dbReference type="RefSeq" id="WP_004639657.1">
    <property type="nucleotide sequence ID" value="NZ_GG770435.1"/>
</dbReference>
<dbReference type="HOGENOM" id="CLU_846291_0_0_6"/>
<organism evidence="2 3">
    <name type="scientific">Acinetobacter haemolyticus ATCC 19194</name>
    <dbReference type="NCBI Taxonomy" id="707232"/>
    <lineage>
        <taxon>Bacteria</taxon>
        <taxon>Pseudomonadati</taxon>
        <taxon>Pseudomonadota</taxon>
        <taxon>Gammaproteobacteria</taxon>
        <taxon>Moraxellales</taxon>
        <taxon>Moraxellaceae</taxon>
        <taxon>Acinetobacter</taxon>
    </lineage>
</organism>
<dbReference type="AlphaFoldDB" id="D4XRN4"/>